<name>A0A445AS50_ARAHY</name>
<evidence type="ECO:0000313" key="2">
    <source>
        <dbReference type="Proteomes" id="UP000289738"/>
    </source>
</evidence>
<protein>
    <submittedName>
        <fullName evidence="1">Uncharacterized protein</fullName>
    </submittedName>
</protein>
<keyword evidence="2" id="KW-1185">Reference proteome</keyword>
<sequence length="82" mass="9582">MSEAKKDIVQKLGFEGLMHIPPMNVPHKLLKELAYSFNLSKSKLDTQHEDLFPEKVSFKELSEENKESYRRFQGKTLKNLTD</sequence>
<accession>A0A445AS50</accession>
<gene>
    <name evidence="1" type="ORF">Ahy_B01g053622</name>
</gene>
<organism evidence="1 2">
    <name type="scientific">Arachis hypogaea</name>
    <name type="common">Peanut</name>
    <dbReference type="NCBI Taxonomy" id="3818"/>
    <lineage>
        <taxon>Eukaryota</taxon>
        <taxon>Viridiplantae</taxon>
        <taxon>Streptophyta</taxon>
        <taxon>Embryophyta</taxon>
        <taxon>Tracheophyta</taxon>
        <taxon>Spermatophyta</taxon>
        <taxon>Magnoliopsida</taxon>
        <taxon>eudicotyledons</taxon>
        <taxon>Gunneridae</taxon>
        <taxon>Pentapetalae</taxon>
        <taxon>rosids</taxon>
        <taxon>fabids</taxon>
        <taxon>Fabales</taxon>
        <taxon>Fabaceae</taxon>
        <taxon>Papilionoideae</taxon>
        <taxon>50 kb inversion clade</taxon>
        <taxon>dalbergioids sensu lato</taxon>
        <taxon>Dalbergieae</taxon>
        <taxon>Pterocarpus clade</taxon>
        <taxon>Arachis</taxon>
    </lineage>
</organism>
<dbReference type="EMBL" id="SDMP01000011">
    <property type="protein sequence ID" value="RYR29257.1"/>
    <property type="molecule type" value="Genomic_DNA"/>
</dbReference>
<dbReference type="AlphaFoldDB" id="A0A445AS50"/>
<dbReference type="Proteomes" id="UP000289738">
    <property type="component" value="Chromosome B01"/>
</dbReference>
<reference evidence="1 2" key="1">
    <citation type="submission" date="2019-01" db="EMBL/GenBank/DDBJ databases">
        <title>Sequencing of cultivated peanut Arachis hypogaea provides insights into genome evolution and oil improvement.</title>
        <authorList>
            <person name="Chen X."/>
        </authorList>
    </citation>
    <scope>NUCLEOTIDE SEQUENCE [LARGE SCALE GENOMIC DNA]</scope>
    <source>
        <strain evidence="2">cv. Fuhuasheng</strain>
        <tissue evidence="1">Leaves</tissue>
    </source>
</reference>
<comment type="caution">
    <text evidence="1">The sequence shown here is derived from an EMBL/GenBank/DDBJ whole genome shotgun (WGS) entry which is preliminary data.</text>
</comment>
<evidence type="ECO:0000313" key="1">
    <source>
        <dbReference type="EMBL" id="RYR29257.1"/>
    </source>
</evidence>
<proteinExistence type="predicted"/>